<evidence type="ECO:0000259" key="10">
    <source>
        <dbReference type="Pfam" id="PF02753"/>
    </source>
</evidence>
<dbReference type="PANTHER" id="PTHR30251">
    <property type="entry name" value="PILUS ASSEMBLY CHAPERONE"/>
    <property type="match status" value="1"/>
</dbReference>
<dbReference type="GO" id="GO:0030288">
    <property type="term" value="C:outer membrane-bounded periplasmic space"/>
    <property type="evidence" value="ECO:0007669"/>
    <property type="project" value="InterPro"/>
</dbReference>
<keyword evidence="5" id="KW-0574">Periplasm</keyword>
<dbReference type="SUPFAM" id="SSF49584">
    <property type="entry name" value="Periplasmic chaperone C-domain"/>
    <property type="match status" value="1"/>
</dbReference>
<feature type="domain" description="Pili assembly chaperone C-terminal" evidence="10">
    <location>
        <begin position="166"/>
        <end position="227"/>
    </location>
</feature>
<evidence type="ECO:0000256" key="8">
    <source>
        <dbReference type="RuleBase" id="RU003918"/>
    </source>
</evidence>
<name>A0A220US29_9GAMM</name>
<keyword evidence="7" id="KW-0393">Immunoglobulin domain</keyword>
<keyword evidence="12" id="KW-1185">Reference proteome</keyword>
<dbReference type="Pfam" id="PF02753">
    <property type="entry name" value="PapD_C"/>
    <property type="match status" value="1"/>
</dbReference>
<dbReference type="Gene3D" id="2.60.40.10">
    <property type="entry name" value="Immunoglobulins"/>
    <property type="match status" value="2"/>
</dbReference>
<evidence type="ECO:0000256" key="3">
    <source>
        <dbReference type="ARBA" id="ARBA00022558"/>
    </source>
</evidence>
<dbReference type="InterPro" id="IPR036316">
    <property type="entry name" value="Pili_assmbl_chap_C_dom_sf"/>
</dbReference>
<evidence type="ECO:0000313" key="12">
    <source>
        <dbReference type="Proteomes" id="UP000198367"/>
    </source>
</evidence>
<keyword evidence="3" id="KW-1029">Fimbrium biogenesis</keyword>
<sequence>MRGIVLKAILIASILWLSFNTYASVKPVYTREVIGTEGEYKVDIINTSNANYLVQSWLEDLSGNRKKLPIVITPPIFEMQGMEKGIVRLAPITAMLPNDRESIFWLNIQEIPSKTESHNTLKMAIRSRIKVIVRPESLARAGLEEASKNLRFSLRKKDDKDYLVASNDSPYYLSMGELSILNDERYDFPDRFNMVPPFGEQIYLIPDDIKKGIIRVKHGIINDYGGIEYVYENNVR</sequence>
<keyword evidence="4" id="KW-0732">Signal</keyword>
<evidence type="ECO:0000256" key="7">
    <source>
        <dbReference type="ARBA" id="ARBA00023319"/>
    </source>
</evidence>
<evidence type="ECO:0000313" key="11">
    <source>
        <dbReference type="EMBL" id="ASK70979.1"/>
    </source>
</evidence>
<feature type="domain" description="Pili assembly chaperone N-terminal" evidence="9">
    <location>
        <begin position="37"/>
        <end position="138"/>
    </location>
</feature>
<protein>
    <submittedName>
        <fullName evidence="11">Type 1 pili chaperone protein FimC</fullName>
    </submittedName>
</protein>
<dbReference type="InterPro" id="IPR008962">
    <property type="entry name" value="PapD-like_sf"/>
</dbReference>
<dbReference type="InterPro" id="IPR013783">
    <property type="entry name" value="Ig-like_fold"/>
</dbReference>
<evidence type="ECO:0000256" key="5">
    <source>
        <dbReference type="ARBA" id="ARBA00022764"/>
    </source>
</evidence>
<dbReference type="PRINTS" id="PR00969">
    <property type="entry name" value="CHAPERONPILI"/>
</dbReference>
<dbReference type="InterPro" id="IPR001829">
    <property type="entry name" value="Pili_assmbl_chaperone_bac"/>
</dbReference>
<comment type="similarity">
    <text evidence="2 8">Belongs to the periplasmic pilus chaperone family.</text>
</comment>
<dbReference type="Proteomes" id="UP000198367">
    <property type="component" value="Chromosome"/>
</dbReference>
<evidence type="ECO:0000256" key="2">
    <source>
        <dbReference type="ARBA" id="ARBA00007399"/>
    </source>
</evidence>
<dbReference type="AlphaFoldDB" id="A0A220US29"/>
<keyword evidence="6 8" id="KW-0143">Chaperone</keyword>
<dbReference type="KEGG" id="sbj:CF168_20025"/>
<reference evidence="11 12" key="1">
    <citation type="submission" date="2017-07" db="EMBL/GenBank/DDBJ databases">
        <title>Phenotypical and genomic characterization of a clinical isolate of Shewanella bicestrii sp. nov. producing an extended-spectrum beta-lactamase and a new oxacillinase variant.</title>
        <authorList>
            <person name="Jousset A.B."/>
            <person name="Bonnin R.A."/>
            <person name="Girlich D."/>
            <person name="Dabos L."/>
            <person name="Potron A."/>
            <person name="Dortet L."/>
            <person name="Glaser P."/>
            <person name="Naas T."/>
        </authorList>
    </citation>
    <scope>NUCLEOTIDE SEQUENCE [LARGE SCALE GENOMIC DNA]</scope>
    <source>
        <strain evidence="11 12">JAB-1</strain>
    </source>
</reference>
<gene>
    <name evidence="11" type="ORF">CF168_20025</name>
</gene>
<accession>A0A220US29</accession>
<dbReference type="InterPro" id="IPR018046">
    <property type="entry name" value="Pili_assmbl_chaperone_CS"/>
</dbReference>
<dbReference type="SUPFAM" id="SSF49354">
    <property type="entry name" value="PapD-like"/>
    <property type="match status" value="1"/>
</dbReference>
<comment type="subcellular location">
    <subcellularLocation>
        <location evidence="1 8">Periplasm</location>
    </subcellularLocation>
</comment>
<evidence type="ECO:0000256" key="1">
    <source>
        <dbReference type="ARBA" id="ARBA00004418"/>
    </source>
</evidence>
<dbReference type="GO" id="GO:0071555">
    <property type="term" value="P:cell wall organization"/>
    <property type="evidence" value="ECO:0007669"/>
    <property type="project" value="InterPro"/>
</dbReference>
<dbReference type="Pfam" id="PF00345">
    <property type="entry name" value="PapD_N"/>
    <property type="match status" value="1"/>
</dbReference>
<evidence type="ECO:0000256" key="6">
    <source>
        <dbReference type="ARBA" id="ARBA00023186"/>
    </source>
</evidence>
<dbReference type="InterPro" id="IPR050643">
    <property type="entry name" value="Periplasmic_pilus_chap"/>
</dbReference>
<dbReference type="InterPro" id="IPR016147">
    <property type="entry name" value="Pili_assmbl_chaperone_N"/>
</dbReference>
<dbReference type="PROSITE" id="PS00635">
    <property type="entry name" value="PILI_CHAPERONE"/>
    <property type="match status" value="1"/>
</dbReference>
<evidence type="ECO:0000259" key="9">
    <source>
        <dbReference type="Pfam" id="PF00345"/>
    </source>
</evidence>
<dbReference type="InterPro" id="IPR016148">
    <property type="entry name" value="Pili_assmbl_chaperone_C"/>
</dbReference>
<organism evidence="11 12">
    <name type="scientific">Shewanella bicestrii</name>
    <dbReference type="NCBI Taxonomy" id="2018305"/>
    <lineage>
        <taxon>Bacteria</taxon>
        <taxon>Pseudomonadati</taxon>
        <taxon>Pseudomonadota</taxon>
        <taxon>Gammaproteobacteria</taxon>
        <taxon>Alteromonadales</taxon>
        <taxon>Shewanellaceae</taxon>
        <taxon>Shewanella</taxon>
    </lineage>
</organism>
<evidence type="ECO:0000256" key="4">
    <source>
        <dbReference type="ARBA" id="ARBA00022729"/>
    </source>
</evidence>
<proteinExistence type="inferred from homology"/>
<dbReference type="EMBL" id="CP022358">
    <property type="protein sequence ID" value="ASK70979.1"/>
    <property type="molecule type" value="Genomic_DNA"/>
</dbReference>
<dbReference type="PANTHER" id="PTHR30251:SF2">
    <property type="entry name" value="FIMBRIAL CHAPERONE YADV-RELATED"/>
    <property type="match status" value="1"/>
</dbReference>